<gene>
    <name evidence="2" type="ORF">BSIN_1644</name>
</gene>
<dbReference type="EMBL" id="FXAN01000014">
    <property type="protein sequence ID" value="SMF98352.1"/>
    <property type="molecule type" value="Genomic_DNA"/>
</dbReference>
<dbReference type="AlphaFoldDB" id="A0A238GZG1"/>
<evidence type="ECO:0000313" key="3">
    <source>
        <dbReference type="Proteomes" id="UP000198460"/>
    </source>
</evidence>
<dbReference type="Proteomes" id="UP000198460">
    <property type="component" value="Unassembled WGS sequence"/>
</dbReference>
<evidence type="ECO:0000313" key="2">
    <source>
        <dbReference type="EMBL" id="SMF98352.1"/>
    </source>
</evidence>
<proteinExistence type="predicted"/>
<name>A0A238GZG1_9BURK</name>
<reference evidence="2 3" key="1">
    <citation type="submission" date="2017-04" db="EMBL/GenBank/DDBJ databases">
        <authorList>
            <person name="Afonso C.L."/>
            <person name="Miller P.J."/>
            <person name="Scott M.A."/>
            <person name="Spackman E."/>
            <person name="Goraichik I."/>
            <person name="Dimitrov K.M."/>
            <person name="Suarez D.L."/>
            <person name="Swayne D.E."/>
        </authorList>
    </citation>
    <scope>NUCLEOTIDE SEQUENCE [LARGE SCALE GENOMIC DNA]</scope>
    <source>
        <strain evidence="2">LMG 28154</strain>
    </source>
</reference>
<protein>
    <submittedName>
        <fullName evidence="2">Uncharacterized protein</fullName>
    </submittedName>
</protein>
<feature type="region of interest" description="Disordered" evidence="1">
    <location>
        <begin position="1"/>
        <end position="28"/>
    </location>
</feature>
<accession>A0A238GZG1</accession>
<evidence type="ECO:0000256" key="1">
    <source>
        <dbReference type="SAM" id="MobiDB-lite"/>
    </source>
</evidence>
<sequence length="44" mass="4879">MGERTGAARERRHCMNGRRGGIDTPPRRVIPDSIDFAITANRIG</sequence>
<organism evidence="2 3">
    <name type="scientific">Burkholderia singularis</name>
    <dbReference type="NCBI Taxonomy" id="1503053"/>
    <lineage>
        <taxon>Bacteria</taxon>
        <taxon>Pseudomonadati</taxon>
        <taxon>Pseudomonadota</taxon>
        <taxon>Betaproteobacteria</taxon>
        <taxon>Burkholderiales</taxon>
        <taxon>Burkholderiaceae</taxon>
        <taxon>Burkholderia</taxon>
        <taxon>pseudomallei group</taxon>
    </lineage>
</organism>